<keyword evidence="3" id="KW-1185">Reference proteome</keyword>
<organism evidence="2 3">
    <name type="scientific">Lentisphaera araneosa HTCC2155</name>
    <dbReference type="NCBI Taxonomy" id="313628"/>
    <lineage>
        <taxon>Bacteria</taxon>
        <taxon>Pseudomonadati</taxon>
        <taxon>Lentisphaerota</taxon>
        <taxon>Lentisphaeria</taxon>
        <taxon>Lentisphaerales</taxon>
        <taxon>Lentisphaeraceae</taxon>
        <taxon>Lentisphaera</taxon>
    </lineage>
</organism>
<dbReference type="AlphaFoldDB" id="A6DLB0"/>
<name>A6DLB0_9BACT</name>
<evidence type="ECO:0000313" key="3">
    <source>
        <dbReference type="Proteomes" id="UP000004947"/>
    </source>
</evidence>
<proteinExistence type="predicted"/>
<dbReference type="eggNOG" id="COG2133">
    <property type="taxonomic scope" value="Bacteria"/>
</dbReference>
<evidence type="ECO:0000259" key="1">
    <source>
        <dbReference type="Pfam" id="PF06439"/>
    </source>
</evidence>
<dbReference type="Proteomes" id="UP000004947">
    <property type="component" value="Unassembled WGS sequence"/>
</dbReference>
<feature type="domain" description="3-keto-alpha-glucoside-1,2-lyase/3-keto-2-hydroxy-glucal hydratase" evidence="1">
    <location>
        <begin position="36"/>
        <end position="229"/>
    </location>
</feature>
<dbReference type="Pfam" id="PF06439">
    <property type="entry name" value="3keto-disac_hyd"/>
    <property type="match status" value="1"/>
</dbReference>
<dbReference type="PROSITE" id="PS51257">
    <property type="entry name" value="PROKAR_LIPOPROTEIN"/>
    <property type="match status" value="1"/>
</dbReference>
<dbReference type="OrthoDB" id="176168at2"/>
<accession>A6DLB0</accession>
<gene>
    <name evidence="2" type="ORF">LNTAR_20938</name>
</gene>
<sequence>MKFLAFLSIATTALITSCTSTPIPDNSLSKAEAKEGWQLLFNGQDMSQWRNFKKQDINPKWVVEGGTMKLSGGGGGDIMTKKQYENFDFRMEWKISEAGNSGIFILADEKGKRIYSHAPEIQILDNEKHNDRKKPNHRSGSLYDMITSPAESHKKAGEWNQVRILLNKSHLQVWQNGIQTVDIVMHSDEWKELVGKSKFKNWKGFGMNKKGHLGLQDHNDVVWFKNLKVLELK</sequence>
<protein>
    <submittedName>
        <fullName evidence="2">Probable secreted glycosyl hydrolase</fullName>
    </submittedName>
</protein>
<dbReference type="GO" id="GO:0016787">
    <property type="term" value="F:hydrolase activity"/>
    <property type="evidence" value="ECO:0007669"/>
    <property type="project" value="UniProtKB-KW"/>
</dbReference>
<evidence type="ECO:0000313" key="2">
    <source>
        <dbReference type="EMBL" id="EDM27712.1"/>
    </source>
</evidence>
<keyword evidence="2" id="KW-0378">Hydrolase</keyword>
<reference evidence="2 3" key="1">
    <citation type="journal article" date="2010" name="J. Bacteriol.">
        <title>Genome sequence of Lentisphaera araneosa HTCC2155T, the type species of the order Lentisphaerales in the phylum Lentisphaerae.</title>
        <authorList>
            <person name="Thrash J.C."/>
            <person name="Cho J.C."/>
            <person name="Vergin K.L."/>
            <person name="Morris R.M."/>
            <person name="Giovannoni S.J."/>
        </authorList>
    </citation>
    <scope>NUCLEOTIDE SEQUENCE [LARGE SCALE GENOMIC DNA]</scope>
    <source>
        <strain evidence="2 3">HTCC2155</strain>
    </source>
</reference>
<dbReference type="EMBL" id="ABCK01000008">
    <property type="protein sequence ID" value="EDM27712.1"/>
    <property type="molecule type" value="Genomic_DNA"/>
</dbReference>
<dbReference type="InterPro" id="IPR010496">
    <property type="entry name" value="AL/BT2_dom"/>
</dbReference>
<dbReference type="STRING" id="313628.LNTAR_20938"/>
<comment type="caution">
    <text evidence="2">The sequence shown here is derived from an EMBL/GenBank/DDBJ whole genome shotgun (WGS) entry which is preliminary data.</text>
</comment>
<dbReference type="RefSeq" id="WP_007278670.1">
    <property type="nucleotide sequence ID" value="NZ_ABCK01000008.1"/>
</dbReference>
<dbReference type="Gene3D" id="2.60.120.560">
    <property type="entry name" value="Exo-inulinase, domain 1"/>
    <property type="match status" value="1"/>
</dbReference>